<dbReference type="AlphaFoldDB" id="U2ECB9"/>
<dbReference type="STRING" id="1033810.HLPCO_001407"/>
<accession>U2ECB9</accession>
<keyword evidence="1" id="KW-0472">Membrane</keyword>
<dbReference type="EMBL" id="AFNU02000004">
    <property type="protein sequence ID" value="ERJ12421.1"/>
    <property type="molecule type" value="Genomic_DNA"/>
</dbReference>
<organism evidence="2 3">
    <name type="scientific">Haloplasma contractile SSD-17B</name>
    <dbReference type="NCBI Taxonomy" id="1033810"/>
    <lineage>
        <taxon>Bacteria</taxon>
        <taxon>Bacillati</taxon>
        <taxon>Mycoplasmatota</taxon>
        <taxon>Mollicutes</taxon>
        <taxon>Haloplasmatales</taxon>
        <taxon>Haloplasmataceae</taxon>
        <taxon>Haloplasma</taxon>
    </lineage>
</organism>
<keyword evidence="3" id="KW-1185">Reference proteome</keyword>
<feature type="transmembrane region" description="Helical" evidence="1">
    <location>
        <begin position="12"/>
        <end position="33"/>
    </location>
</feature>
<evidence type="ECO:0000313" key="2">
    <source>
        <dbReference type="EMBL" id="ERJ12421.1"/>
    </source>
</evidence>
<evidence type="ECO:0008006" key="4">
    <source>
        <dbReference type="Google" id="ProtNLM"/>
    </source>
</evidence>
<keyword evidence="1" id="KW-1133">Transmembrane helix</keyword>
<comment type="caution">
    <text evidence="2">The sequence shown here is derived from an EMBL/GenBank/DDBJ whole genome shotgun (WGS) entry which is preliminary data.</text>
</comment>
<dbReference type="Proteomes" id="UP000005707">
    <property type="component" value="Unassembled WGS sequence"/>
</dbReference>
<evidence type="ECO:0000313" key="3">
    <source>
        <dbReference type="Proteomes" id="UP000005707"/>
    </source>
</evidence>
<feature type="transmembrane region" description="Helical" evidence="1">
    <location>
        <begin position="39"/>
        <end position="58"/>
    </location>
</feature>
<name>U2ECB9_9MOLU</name>
<dbReference type="Pfam" id="PF16316">
    <property type="entry name" value="DUF4956"/>
    <property type="match status" value="1"/>
</dbReference>
<dbReference type="InterPro" id="IPR032531">
    <property type="entry name" value="DUF4956"/>
</dbReference>
<protein>
    <recommendedName>
        <fullName evidence="4">DUF4956 domain-containing protein</fullName>
    </recommendedName>
</protein>
<keyword evidence="1" id="KW-0812">Transmembrane</keyword>
<evidence type="ECO:0000256" key="1">
    <source>
        <dbReference type="SAM" id="Phobius"/>
    </source>
</evidence>
<sequence>MVGALSIVRFRTAIKDPIDIVYIFWSISVGLAIGSNQYLIGFVGSSFLALILILSNLIRIKSKSVILIINYDYTYEDDVNSCIKRIKHAIKSKHTTNNQVELTLEIKQIKDDILRALNDASFVHNTSLLQYDE</sequence>
<reference evidence="2 3" key="2">
    <citation type="journal article" date="2013" name="PLoS ONE">
        <title>INDIGO - INtegrated Data Warehouse of MIcrobial GenOmes with Examples from the Red Sea Extremophiles.</title>
        <authorList>
            <person name="Alam I."/>
            <person name="Antunes A."/>
            <person name="Kamau A.A."/>
            <person name="Ba Alawi W."/>
            <person name="Kalkatawi M."/>
            <person name="Stingl U."/>
            <person name="Bajic V.B."/>
        </authorList>
    </citation>
    <scope>NUCLEOTIDE SEQUENCE [LARGE SCALE GENOMIC DNA]</scope>
    <source>
        <strain evidence="2 3">SSD-17B</strain>
    </source>
</reference>
<gene>
    <name evidence="2" type="ORF">HLPCO_001407</name>
</gene>
<proteinExistence type="predicted"/>
<dbReference type="InParanoid" id="U2ECB9"/>
<reference evidence="2 3" key="1">
    <citation type="journal article" date="2011" name="J. Bacteriol.">
        <title>Genome sequence of Haloplasma contractile, an unusual contractile bacterium from a deep-sea anoxic brine lake.</title>
        <authorList>
            <person name="Antunes A."/>
            <person name="Alam I."/>
            <person name="El Dorry H."/>
            <person name="Siam R."/>
            <person name="Robertson A."/>
            <person name="Bajic V.B."/>
            <person name="Stingl U."/>
        </authorList>
    </citation>
    <scope>NUCLEOTIDE SEQUENCE [LARGE SCALE GENOMIC DNA]</scope>
    <source>
        <strain evidence="2 3">SSD-17B</strain>
    </source>
</reference>